<evidence type="ECO:0000313" key="11">
    <source>
        <dbReference type="Proteomes" id="UP000049983"/>
    </source>
</evidence>
<protein>
    <submittedName>
        <fullName evidence="10">Endo-beta-mannanase</fullName>
    </submittedName>
</protein>
<dbReference type="PANTHER" id="PTHR31297">
    <property type="entry name" value="GLUCAN ENDO-1,6-BETA-GLUCOSIDASE B"/>
    <property type="match status" value="1"/>
</dbReference>
<keyword evidence="5 7" id="KW-0326">Glycosidase</keyword>
<dbReference type="GO" id="GO:0030245">
    <property type="term" value="P:cellulose catabolic process"/>
    <property type="evidence" value="ECO:0007669"/>
    <property type="project" value="UniProtKB-KW"/>
</dbReference>
<dbReference type="RefSeq" id="WP_199485812.1">
    <property type="nucleotide sequence ID" value="NZ_CXWA01000005.1"/>
</dbReference>
<evidence type="ECO:0000256" key="5">
    <source>
        <dbReference type="ARBA" id="ARBA00023295"/>
    </source>
</evidence>
<evidence type="ECO:0000256" key="7">
    <source>
        <dbReference type="RuleBase" id="RU361153"/>
    </source>
</evidence>
<dbReference type="PANTHER" id="PTHR31297:SF41">
    <property type="entry name" value="ENDOGLUCANASE, PUTATIVE (AFU_ORTHOLOGUE AFUA_5G01830)-RELATED"/>
    <property type="match status" value="1"/>
</dbReference>
<evidence type="ECO:0000256" key="3">
    <source>
        <dbReference type="ARBA" id="ARBA00023001"/>
    </source>
</evidence>
<organism evidence="10 11">
    <name type="scientific">Roseibium album</name>
    <dbReference type="NCBI Taxonomy" id="311410"/>
    <lineage>
        <taxon>Bacteria</taxon>
        <taxon>Pseudomonadati</taxon>
        <taxon>Pseudomonadota</taxon>
        <taxon>Alphaproteobacteria</taxon>
        <taxon>Hyphomicrobiales</taxon>
        <taxon>Stappiaceae</taxon>
        <taxon>Roseibium</taxon>
    </lineage>
</organism>
<evidence type="ECO:0000313" key="10">
    <source>
        <dbReference type="EMBL" id="CTQ74497.1"/>
    </source>
</evidence>
<evidence type="ECO:0000256" key="2">
    <source>
        <dbReference type="ARBA" id="ARBA00022801"/>
    </source>
</evidence>
<dbReference type="InterPro" id="IPR017853">
    <property type="entry name" value="GH"/>
</dbReference>
<dbReference type="GO" id="GO:0005576">
    <property type="term" value="C:extracellular region"/>
    <property type="evidence" value="ECO:0007669"/>
    <property type="project" value="TreeGrafter"/>
</dbReference>
<feature type="signal peptide" evidence="8">
    <location>
        <begin position="1"/>
        <end position="22"/>
    </location>
</feature>
<name>A0A0M6ZWT2_9HYPH</name>
<proteinExistence type="inferred from homology"/>
<keyword evidence="8" id="KW-0732">Signal</keyword>
<dbReference type="Proteomes" id="UP000049983">
    <property type="component" value="Unassembled WGS sequence"/>
</dbReference>
<sequence length="396" mass="44693">MHLVKFLAFVLLICTMAQPVRSEDPMTFWDTPRKGGNAFNTAPQGEEYYTALAGTGATWVRLMLGKWQSTGRDFLLGNADAYEGLVDTDLSALMAELDTAHAAGLRVVLAPVTLPGTRWAQHNEGVYDDRLWSSAAFQSQAVNFWVDLATELKQHPAIVAYDILNEPAPERLAGPGENSPLETLKEWQQDQEGGTRDLRAFYTKVIAGIRAVDDKMPIMVGGGWFANPRSLAAWPAPLSDNRVIYAFHMYEPYAATSAGNMRRDKPLRYPGVKTFYDGQDLAWDRQAVKSHVDLAYSWAAHHRVPLKRVVASEFGCMRRWKDCGSYLTDVLDAVEDRNGHWAFYAFREDEWDGMDYELPASLKPGRFYYLKQEGKAELIPRNGELMELLQKRMKAQ</sequence>
<reference evidence="11" key="1">
    <citation type="submission" date="2015-07" db="EMBL/GenBank/DDBJ databases">
        <authorList>
            <person name="Rodrigo-Torres Lidia"/>
            <person name="Arahal R.David."/>
        </authorList>
    </citation>
    <scope>NUCLEOTIDE SEQUENCE [LARGE SCALE GENOMIC DNA]</scope>
    <source>
        <strain evidence="11">CECT 5096</strain>
    </source>
</reference>
<dbReference type="InterPro" id="IPR050386">
    <property type="entry name" value="Glycosyl_hydrolase_5"/>
</dbReference>
<evidence type="ECO:0000256" key="8">
    <source>
        <dbReference type="SAM" id="SignalP"/>
    </source>
</evidence>
<dbReference type="InterPro" id="IPR001547">
    <property type="entry name" value="Glyco_hydro_5"/>
</dbReference>
<dbReference type="AlphaFoldDB" id="A0A0M6ZWT2"/>
<dbReference type="STRING" id="311410.LA5095_00933"/>
<evidence type="ECO:0000256" key="6">
    <source>
        <dbReference type="ARBA" id="ARBA00023326"/>
    </source>
</evidence>
<keyword evidence="4" id="KW-0119">Carbohydrate metabolism</keyword>
<dbReference type="SUPFAM" id="SSF51445">
    <property type="entry name" value="(Trans)glycosidases"/>
    <property type="match status" value="1"/>
</dbReference>
<dbReference type="Gene3D" id="3.20.20.80">
    <property type="entry name" value="Glycosidases"/>
    <property type="match status" value="1"/>
</dbReference>
<dbReference type="GO" id="GO:0008422">
    <property type="term" value="F:beta-glucosidase activity"/>
    <property type="evidence" value="ECO:0007669"/>
    <property type="project" value="TreeGrafter"/>
</dbReference>
<evidence type="ECO:0000256" key="4">
    <source>
        <dbReference type="ARBA" id="ARBA00023277"/>
    </source>
</evidence>
<dbReference type="GO" id="GO:0009986">
    <property type="term" value="C:cell surface"/>
    <property type="evidence" value="ECO:0007669"/>
    <property type="project" value="TreeGrafter"/>
</dbReference>
<keyword evidence="11" id="KW-1185">Reference proteome</keyword>
<accession>A0A0M6ZWT2</accession>
<dbReference type="Pfam" id="PF00150">
    <property type="entry name" value="Cellulase"/>
    <property type="match status" value="1"/>
</dbReference>
<gene>
    <name evidence="10" type="ORF">LA5096_04071</name>
</gene>
<feature type="domain" description="Glycoside hydrolase family 5" evidence="9">
    <location>
        <begin position="42"/>
        <end position="346"/>
    </location>
</feature>
<feature type="chain" id="PRO_5009787906" evidence="8">
    <location>
        <begin position="23"/>
        <end position="396"/>
    </location>
</feature>
<keyword evidence="3" id="KW-0136">Cellulose degradation</keyword>
<evidence type="ECO:0000256" key="1">
    <source>
        <dbReference type="ARBA" id="ARBA00005641"/>
    </source>
</evidence>
<keyword evidence="6" id="KW-0624">Polysaccharide degradation</keyword>
<dbReference type="EMBL" id="CXWC01000011">
    <property type="protein sequence ID" value="CTQ74497.1"/>
    <property type="molecule type" value="Genomic_DNA"/>
</dbReference>
<keyword evidence="2 7" id="KW-0378">Hydrolase</keyword>
<comment type="similarity">
    <text evidence="1 7">Belongs to the glycosyl hydrolase 5 (cellulase A) family.</text>
</comment>
<evidence type="ECO:0000259" key="9">
    <source>
        <dbReference type="Pfam" id="PF00150"/>
    </source>
</evidence>
<dbReference type="GeneID" id="97671388"/>